<feature type="transmembrane region" description="Helical" evidence="7">
    <location>
        <begin position="393"/>
        <end position="413"/>
    </location>
</feature>
<dbReference type="EMBL" id="CAXLJM020000069">
    <property type="protein sequence ID" value="CAL8125527.1"/>
    <property type="molecule type" value="Genomic_DNA"/>
</dbReference>
<comment type="subcellular location">
    <subcellularLocation>
        <location evidence="1">Membrane</location>
    </subcellularLocation>
</comment>
<evidence type="ECO:0000259" key="8">
    <source>
        <dbReference type="PROSITE" id="PS50939"/>
    </source>
</evidence>
<dbReference type="Pfam" id="PF03351">
    <property type="entry name" value="DOMON"/>
    <property type="match status" value="1"/>
</dbReference>
<name>A0ABP1RBZ3_9HEXA</name>
<dbReference type="Gene3D" id="1.20.120.1770">
    <property type="match status" value="1"/>
</dbReference>
<accession>A0ABP1RBZ3</accession>
<keyword evidence="3 7" id="KW-0812">Transmembrane</keyword>
<keyword evidence="5 7" id="KW-1133">Transmembrane helix</keyword>
<organism evidence="9 10">
    <name type="scientific">Orchesella dallaii</name>
    <dbReference type="NCBI Taxonomy" id="48710"/>
    <lineage>
        <taxon>Eukaryota</taxon>
        <taxon>Metazoa</taxon>
        <taxon>Ecdysozoa</taxon>
        <taxon>Arthropoda</taxon>
        <taxon>Hexapoda</taxon>
        <taxon>Collembola</taxon>
        <taxon>Entomobryomorpha</taxon>
        <taxon>Entomobryoidea</taxon>
        <taxon>Orchesellidae</taxon>
        <taxon>Orchesellinae</taxon>
        <taxon>Orchesella</taxon>
    </lineage>
</organism>
<keyword evidence="10" id="KW-1185">Reference proteome</keyword>
<keyword evidence="4" id="KW-0249">Electron transport</keyword>
<evidence type="ECO:0000313" key="9">
    <source>
        <dbReference type="EMBL" id="CAL8125527.1"/>
    </source>
</evidence>
<reference evidence="9 10" key="1">
    <citation type="submission" date="2024-08" db="EMBL/GenBank/DDBJ databases">
        <authorList>
            <person name="Cucini C."/>
            <person name="Frati F."/>
        </authorList>
    </citation>
    <scope>NUCLEOTIDE SEQUENCE [LARGE SCALE GENOMIC DNA]</scope>
</reference>
<keyword evidence="2" id="KW-0813">Transport</keyword>
<feature type="transmembrane region" description="Helical" evidence="7">
    <location>
        <begin position="348"/>
        <end position="373"/>
    </location>
</feature>
<evidence type="ECO:0000313" key="10">
    <source>
        <dbReference type="Proteomes" id="UP001642540"/>
    </source>
</evidence>
<evidence type="ECO:0000256" key="2">
    <source>
        <dbReference type="ARBA" id="ARBA00022448"/>
    </source>
</evidence>
<evidence type="ECO:0000256" key="4">
    <source>
        <dbReference type="ARBA" id="ARBA00022982"/>
    </source>
</evidence>
<comment type="caution">
    <text evidence="9">The sequence shown here is derived from an EMBL/GenBank/DDBJ whole genome shotgun (WGS) entry which is preliminary data.</text>
</comment>
<dbReference type="SMART" id="SM00664">
    <property type="entry name" value="DoH"/>
    <property type="match status" value="1"/>
</dbReference>
<protein>
    <recommendedName>
        <fullName evidence="8">Cytochrome b561 domain-containing protein</fullName>
    </recommendedName>
</protein>
<dbReference type="SMART" id="SM00665">
    <property type="entry name" value="B561"/>
    <property type="match status" value="1"/>
</dbReference>
<evidence type="ECO:0000256" key="3">
    <source>
        <dbReference type="ARBA" id="ARBA00022692"/>
    </source>
</evidence>
<sequence length="506" mass="57803">MSGDTGPFFMDPTDNPTFTDLEFIDQSLVKPRLPSQMPKILRELWRKAVSYHNLRVYNIDSQGYIKGETQSGSGSSITRNENVELVIIDKDATGGKSLPVDMDDEICDDGLRNKTTENIDDVISQLYRKCGYLMGCIGEPDDCMENRNCRILVGWSIYRDQVQFEVLIARRIYVAVGISKDVKMGDDSVTECVRENGEVFGYTSWNYNRKGVKGNKRMRSCNPMQEFEGGIKETNDFLMYCSWKRPSVTKVKGITFNLGDPHYLLVAEGDYSSSGVLGNVGKHVESHVFSDALVLNDYFGKSPVEYWFAKIHGFLMIFAWLFMAPVASFTVRYLKGTFTNRRMYRYKYTFWFAIHGTLAAATIFVTLASVILLMGVDAHWIYEPEKLLSAHSILGFIIFFLLLAQMGLAYSMVKRPEKFKKLHLNFVHGVFGHVLVLCGFACVYTSKYERDGMDCDAAYVIFGYLACYFIIHAFMSVSLNLNYHEFPTEIFFNKISFFFLVPSLFH</sequence>
<gene>
    <name evidence="9" type="ORF">ODALV1_LOCUS21003</name>
</gene>
<dbReference type="PANTHER" id="PTHR46902">
    <property type="entry name" value="DOMON DOMAIN-CONTAINING PROTEIN FRRS1L"/>
    <property type="match status" value="1"/>
</dbReference>
<dbReference type="Proteomes" id="UP001642540">
    <property type="component" value="Unassembled WGS sequence"/>
</dbReference>
<dbReference type="CDD" id="cd08760">
    <property type="entry name" value="Cyt_b561_FRRS1_like"/>
    <property type="match status" value="1"/>
</dbReference>
<dbReference type="InterPro" id="IPR042789">
    <property type="entry name" value="FRRS1L"/>
</dbReference>
<feature type="transmembrane region" description="Helical" evidence="7">
    <location>
        <begin position="306"/>
        <end position="327"/>
    </location>
</feature>
<evidence type="ECO:0000256" key="1">
    <source>
        <dbReference type="ARBA" id="ARBA00004370"/>
    </source>
</evidence>
<proteinExistence type="predicted"/>
<feature type="transmembrane region" description="Helical" evidence="7">
    <location>
        <begin position="458"/>
        <end position="479"/>
    </location>
</feature>
<feature type="domain" description="Cytochrome b561" evidence="8">
    <location>
        <begin position="277"/>
        <end position="482"/>
    </location>
</feature>
<dbReference type="InterPro" id="IPR006593">
    <property type="entry name" value="Cyt_b561/ferric_Rdtase_TM"/>
</dbReference>
<evidence type="ECO:0000256" key="6">
    <source>
        <dbReference type="ARBA" id="ARBA00023136"/>
    </source>
</evidence>
<evidence type="ECO:0000256" key="5">
    <source>
        <dbReference type="ARBA" id="ARBA00022989"/>
    </source>
</evidence>
<dbReference type="PROSITE" id="PS50939">
    <property type="entry name" value="CYTOCHROME_B561"/>
    <property type="match status" value="1"/>
</dbReference>
<dbReference type="PANTHER" id="PTHR46902:SF1">
    <property type="entry name" value="DOMON DOMAIN-CONTAINING PROTEIN FRRS1L"/>
    <property type="match status" value="1"/>
</dbReference>
<evidence type="ECO:0000256" key="7">
    <source>
        <dbReference type="SAM" id="Phobius"/>
    </source>
</evidence>
<dbReference type="InterPro" id="IPR005018">
    <property type="entry name" value="DOMON_domain"/>
</dbReference>
<keyword evidence="6 7" id="KW-0472">Membrane</keyword>
<feature type="transmembrane region" description="Helical" evidence="7">
    <location>
        <begin position="425"/>
        <end position="446"/>
    </location>
</feature>